<proteinExistence type="predicted"/>
<dbReference type="AlphaFoldDB" id="A0AAX4NFQ4"/>
<gene>
    <name evidence="2" type="ORF">OXIME_000121</name>
</gene>
<dbReference type="KEGG" id="omr:OXIME_000121"/>
<dbReference type="SUPFAM" id="SSF57783">
    <property type="entry name" value="Zinc beta-ribbon"/>
    <property type="match status" value="1"/>
</dbReference>
<feature type="compositionally biased region" description="Basic and acidic residues" evidence="1">
    <location>
        <begin position="1"/>
        <end position="10"/>
    </location>
</feature>
<feature type="region of interest" description="Disordered" evidence="1">
    <location>
        <begin position="1"/>
        <end position="27"/>
    </location>
</feature>
<evidence type="ECO:0000313" key="2">
    <source>
        <dbReference type="EMBL" id="WYX99586.1"/>
    </source>
</evidence>
<name>A0AAX4NFQ4_9ARCH</name>
<reference evidence="2 3" key="1">
    <citation type="submission" date="2023-09" db="EMBL/GenBank/DDBJ databases">
        <authorList>
            <person name="Golyshina O.V."/>
            <person name="Lunev E.A."/>
            <person name="Bargiela R."/>
            <person name="Gaines M.C."/>
            <person name="Daum B."/>
            <person name="Bale N.J."/>
            <person name="Koenen M."/>
            <person name="Sinninghe Damst J.S."/>
            <person name="Yakimov M."/>
            <person name="Golyshin P.N."/>
        </authorList>
    </citation>
    <scope>NUCLEOTIDE SEQUENCE [LARGE SCALE GENOMIC DNA]</scope>
    <source>
        <strain evidence="2 3">M1</strain>
    </source>
</reference>
<dbReference type="GeneID" id="95966843"/>
<dbReference type="EMBL" id="CP133772">
    <property type="protein sequence ID" value="WYX99586.1"/>
    <property type="molecule type" value="Genomic_DNA"/>
</dbReference>
<dbReference type="Proteomes" id="UP001451606">
    <property type="component" value="Chromosome"/>
</dbReference>
<protein>
    <recommendedName>
        <fullName evidence="4">TFIIB-type domain-containing protein</fullName>
    </recommendedName>
</protein>
<organism evidence="2 3">
    <name type="scientific">Oxyplasma meridianum</name>
    <dbReference type="NCBI Taxonomy" id="3073602"/>
    <lineage>
        <taxon>Archaea</taxon>
        <taxon>Methanobacteriati</taxon>
        <taxon>Thermoplasmatota</taxon>
        <taxon>Thermoplasmata</taxon>
        <taxon>Thermoplasmatales</taxon>
        <taxon>Thermoplasmataceae</taxon>
        <taxon>Oxyplasma</taxon>
    </lineage>
</organism>
<evidence type="ECO:0008006" key="4">
    <source>
        <dbReference type="Google" id="ProtNLM"/>
    </source>
</evidence>
<dbReference type="RefSeq" id="WP_393971554.1">
    <property type="nucleotide sequence ID" value="NZ_CP133772.1"/>
</dbReference>
<sequence>MSDYLPDKNANRNGSNKGSKRSFPDTGRIHKACPGCGSENLVFEVGFITGKYKCNQCGYVGPVIFEFNDREYAKFLKELKENGQ</sequence>
<accession>A0AAX4NFQ4</accession>
<keyword evidence="3" id="KW-1185">Reference proteome</keyword>
<evidence type="ECO:0000313" key="3">
    <source>
        <dbReference type="Proteomes" id="UP001451606"/>
    </source>
</evidence>
<evidence type="ECO:0000256" key="1">
    <source>
        <dbReference type="SAM" id="MobiDB-lite"/>
    </source>
</evidence>